<evidence type="ECO:0000313" key="2">
    <source>
        <dbReference type="EMBL" id="GFT49945.1"/>
    </source>
</evidence>
<dbReference type="AlphaFoldDB" id="A0A8X6P460"/>
<keyword evidence="1" id="KW-0732">Signal</keyword>
<comment type="caution">
    <text evidence="2">The sequence shown here is derived from an EMBL/GenBank/DDBJ whole genome shotgun (WGS) entry which is preliminary data.</text>
</comment>
<dbReference type="Proteomes" id="UP000887013">
    <property type="component" value="Unassembled WGS sequence"/>
</dbReference>
<feature type="chain" id="PRO_5036504950" evidence="1">
    <location>
        <begin position="23"/>
        <end position="86"/>
    </location>
</feature>
<reference evidence="2" key="1">
    <citation type="submission" date="2020-08" db="EMBL/GenBank/DDBJ databases">
        <title>Multicomponent nature underlies the extraordinary mechanical properties of spider dragline silk.</title>
        <authorList>
            <person name="Kono N."/>
            <person name="Nakamura H."/>
            <person name="Mori M."/>
            <person name="Yoshida Y."/>
            <person name="Ohtoshi R."/>
            <person name="Malay A.D."/>
            <person name="Moran D.A.P."/>
            <person name="Tomita M."/>
            <person name="Numata K."/>
            <person name="Arakawa K."/>
        </authorList>
    </citation>
    <scope>NUCLEOTIDE SEQUENCE</scope>
</reference>
<proteinExistence type="predicted"/>
<sequence length="86" mass="9691">MGGERFLKIIPKMTGLWSLLRTLILLPRQFGIILEERDNYIVYVAKVRKGSGGVEYGNCEVTIGQDTVEVGPDLFDLPLFQEKSFA</sequence>
<dbReference type="EMBL" id="BMAW01065327">
    <property type="protein sequence ID" value="GFT49945.1"/>
    <property type="molecule type" value="Genomic_DNA"/>
</dbReference>
<evidence type="ECO:0000313" key="3">
    <source>
        <dbReference type="Proteomes" id="UP000887013"/>
    </source>
</evidence>
<gene>
    <name evidence="2" type="ORF">NPIL_59831</name>
</gene>
<name>A0A8X6P460_NEPPI</name>
<evidence type="ECO:0000256" key="1">
    <source>
        <dbReference type="SAM" id="SignalP"/>
    </source>
</evidence>
<accession>A0A8X6P460</accession>
<keyword evidence="3" id="KW-1185">Reference proteome</keyword>
<feature type="signal peptide" evidence="1">
    <location>
        <begin position="1"/>
        <end position="22"/>
    </location>
</feature>
<organism evidence="2 3">
    <name type="scientific">Nephila pilipes</name>
    <name type="common">Giant wood spider</name>
    <name type="synonym">Nephila maculata</name>
    <dbReference type="NCBI Taxonomy" id="299642"/>
    <lineage>
        <taxon>Eukaryota</taxon>
        <taxon>Metazoa</taxon>
        <taxon>Ecdysozoa</taxon>
        <taxon>Arthropoda</taxon>
        <taxon>Chelicerata</taxon>
        <taxon>Arachnida</taxon>
        <taxon>Araneae</taxon>
        <taxon>Araneomorphae</taxon>
        <taxon>Entelegynae</taxon>
        <taxon>Araneoidea</taxon>
        <taxon>Nephilidae</taxon>
        <taxon>Nephila</taxon>
    </lineage>
</organism>
<protein>
    <submittedName>
        <fullName evidence="2">Uncharacterized protein</fullName>
    </submittedName>
</protein>